<dbReference type="RefSeq" id="WP_212694688.1">
    <property type="nucleotide sequence ID" value="NZ_CP058649.1"/>
</dbReference>
<evidence type="ECO:0000313" key="2">
    <source>
        <dbReference type="Proteomes" id="UP000683246"/>
    </source>
</evidence>
<sequence>MLYYMILWAHPKKEEFKHTIDKAYSLINILTKFDQLFIPKYIPAKSKKLAKEFDGTRDHLIRLLEKGVNQENGIIFEDLGRGISFFTSKITKESASISMKVGVSNKDFINSLVVDFPQCINFTKAFNVKVEEMFKACCMSFKPYWGCISNKETVKKYDYKHWNNGLPTSVHWMNYFDDMLKKKLPMHKLQEMDLYLDNLEKGCVLRIKDAPIDSKLEYDRKRLTDINKLLHLE</sequence>
<accession>A0A8J8SI12</accession>
<dbReference type="AlphaFoldDB" id="A0A8J8SI12"/>
<name>A0A8J8SI12_9FIRM</name>
<dbReference type="KEGG" id="vpy:HZI73_17590"/>
<proteinExistence type="predicted"/>
<protein>
    <submittedName>
        <fullName evidence="1">Uncharacterized protein</fullName>
    </submittedName>
</protein>
<dbReference type="EMBL" id="CP058649">
    <property type="protein sequence ID" value="QUI23998.1"/>
    <property type="molecule type" value="Genomic_DNA"/>
</dbReference>
<keyword evidence="2" id="KW-1185">Reference proteome</keyword>
<organism evidence="1 2">
    <name type="scientific">Vallitalea pronyensis</name>
    <dbReference type="NCBI Taxonomy" id="1348613"/>
    <lineage>
        <taxon>Bacteria</taxon>
        <taxon>Bacillati</taxon>
        <taxon>Bacillota</taxon>
        <taxon>Clostridia</taxon>
        <taxon>Lachnospirales</taxon>
        <taxon>Vallitaleaceae</taxon>
        <taxon>Vallitalea</taxon>
    </lineage>
</organism>
<dbReference type="Proteomes" id="UP000683246">
    <property type="component" value="Chromosome"/>
</dbReference>
<reference evidence="1" key="1">
    <citation type="submission" date="2020-07" db="EMBL/GenBank/DDBJ databases">
        <title>Vallitalea pronyensis genome.</title>
        <authorList>
            <person name="Postec A."/>
        </authorList>
    </citation>
    <scope>NUCLEOTIDE SEQUENCE</scope>
    <source>
        <strain evidence="1">FatNI3</strain>
    </source>
</reference>
<gene>
    <name evidence="1" type="ORF">HZI73_17590</name>
</gene>
<evidence type="ECO:0000313" key="1">
    <source>
        <dbReference type="EMBL" id="QUI23998.1"/>
    </source>
</evidence>